<evidence type="ECO:0000256" key="3">
    <source>
        <dbReference type="ARBA" id="ARBA00022490"/>
    </source>
</evidence>
<dbReference type="GO" id="GO:0030687">
    <property type="term" value="C:preribosome, large subunit precursor"/>
    <property type="evidence" value="ECO:0007669"/>
    <property type="project" value="TreeGrafter"/>
</dbReference>
<sequence length="261" mass="30387">MPKSKRSQRITISKSSKKLKTNRGLELKQELVKKIRSRLDQCSNLFVIRLYNERTEKLQIVRQHFPPSESSYFFFGKNRVMRLALGRTPATEYLPSLSKISPYLVGKVGLMLTNRSPQQVLEYFNQLEIEDYARSGNHVKQTVIIDEGSLDGFQHTMEPLLRSLGLMTTLKKGIIHLLKPFTICSKGDILTPEQAKLLKLFQRPLAQFKIKVKVHWNKQNEQVQVFDLHDEDDEQHNDDNDDDDQQAEENDEDMIEQDDEN</sequence>
<evidence type="ECO:0000256" key="1">
    <source>
        <dbReference type="ARBA" id="ARBA00004046"/>
    </source>
</evidence>
<keyword evidence="3 5" id="KW-0963">Cytoplasm</keyword>
<reference evidence="8" key="1">
    <citation type="submission" date="2021-02" db="EMBL/GenBank/DDBJ databases">
        <authorList>
            <person name="Nowell W R."/>
        </authorList>
    </citation>
    <scope>NUCLEOTIDE SEQUENCE</scope>
</reference>
<evidence type="ECO:0000256" key="5">
    <source>
        <dbReference type="RuleBase" id="RU364039"/>
    </source>
</evidence>
<proteinExistence type="inferred from homology"/>
<evidence type="ECO:0000256" key="4">
    <source>
        <dbReference type="ARBA" id="ARBA00023242"/>
    </source>
</evidence>
<protein>
    <recommendedName>
        <fullName evidence="5">Ribosome assembly factor mrt4</fullName>
    </recommendedName>
</protein>
<dbReference type="InterPro" id="IPR033867">
    <property type="entry name" value="Mrt4"/>
</dbReference>
<dbReference type="PANTHER" id="PTHR45841:SF1">
    <property type="entry name" value="MRNA TURNOVER PROTEIN 4 HOMOLOG"/>
    <property type="match status" value="1"/>
</dbReference>
<comment type="similarity">
    <text evidence="2 5">Belongs to the universal ribosomal protein uL10 family.</text>
</comment>
<comment type="function">
    <text evidence="1 5">Component of the ribosome assembly machinery. Nuclear paralog of the ribosomal protein P0, it binds pre-60S subunits at an early stage of assembly in the nucleolus, and is replaced by P0 in cytoplasmic pre-60S subunits and mature 80S ribosomes.</text>
</comment>
<dbReference type="InterPro" id="IPR051742">
    <property type="entry name" value="Ribosome_Assembly_uL10"/>
</dbReference>
<evidence type="ECO:0000256" key="6">
    <source>
        <dbReference type="SAM" id="MobiDB-lite"/>
    </source>
</evidence>
<comment type="subcellular location">
    <subcellularLocation>
        <location evidence="5">Cytoplasm</location>
    </subcellularLocation>
    <subcellularLocation>
        <location evidence="5">Nucleus</location>
        <location evidence="5">Nucleolus</location>
    </subcellularLocation>
</comment>
<dbReference type="CDD" id="cd05796">
    <property type="entry name" value="Ribosomal_P0_like"/>
    <property type="match status" value="1"/>
</dbReference>
<evidence type="ECO:0000256" key="2">
    <source>
        <dbReference type="ARBA" id="ARBA00008889"/>
    </source>
</evidence>
<dbReference type="Proteomes" id="UP000663870">
    <property type="component" value="Unassembled WGS sequence"/>
</dbReference>
<dbReference type="InterPro" id="IPR001790">
    <property type="entry name" value="Ribosomal_uL10"/>
</dbReference>
<name>A0A813VSR4_9BILA</name>
<keyword evidence="10" id="KW-1185">Reference proteome</keyword>
<dbReference type="Proteomes" id="UP000663854">
    <property type="component" value="Unassembled WGS sequence"/>
</dbReference>
<comment type="caution">
    <text evidence="8">The sequence shown here is derived from an EMBL/GenBank/DDBJ whole genome shotgun (WGS) entry which is preliminary data.</text>
</comment>
<gene>
    <name evidence="8" type="ORF">JXQ802_LOCUS6179</name>
    <name evidence="9" type="ORF">PYM288_LOCUS8195</name>
</gene>
<comment type="subunit">
    <text evidence="5">Associates with the pre-60S ribosomal particle.</text>
</comment>
<evidence type="ECO:0000313" key="9">
    <source>
        <dbReference type="EMBL" id="CAF0873996.1"/>
    </source>
</evidence>
<dbReference type="Pfam" id="PF00466">
    <property type="entry name" value="Ribosomal_L10"/>
    <property type="match status" value="1"/>
</dbReference>
<evidence type="ECO:0000313" key="10">
    <source>
        <dbReference type="Proteomes" id="UP000663870"/>
    </source>
</evidence>
<evidence type="ECO:0000313" key="8">
    <source>
        <dbReference type="EMBL" id="CAF0840899.1"/>
    </source>
</evidence>
<feature type="region of interest" description="Disordered" evidence="6">
    <location>
        <begin position="229"/>
        <end position="261"/>
    </location>
</feature>
<organism evidence="8 10">
    <name type="scientific">Rotaria sordida</name>
    <dbReference type="NCBI Taxonomy" id="392033"/>
    <lineage>
        <taxon>Eukaryota</taxon>
        <taxon>Metazoa</taxon>
        <taxon>Spiralia</taxon>
        <taxon>Gnathifera</taxon>
        <taxon>Rotifera</taxon>
        <taxon>Eurotatoria</taxon>
        <taxon>Bdelloidea</taxon>
        <taxon>Philodinida</taxon>
        <taxon>Philodinidae</taxon>
        <taxon>Rotaria</taxon>
    </lineage>
</organism>
<dbReference type="GO" id="GO:0003723">
    <property type="term" value="F:RNA binding"/>
    <property type="evidence" value="ECO:0007669"/>
    <property type="project" value="TreeGrafter"/>
</dbReference>
<feature type="domain" description="Large ribosomal subunit protein uL10-like insertion" evidence="7">
    <location>
        <begin position="133"/>
        <end position="201"/>
    </location>
</feature>
<dbReference type="GO" id="GO:0005737">
    <property type="term" value="C:cytoplasm"/>
    <property type="evidence" value="ECO:0007669"/>
    <property type="project" value="UniProtKB-SubCell"/>
</dbReference>
<dbReference type="AlphaFoldDB" id="A0A813VSR4"/>
<dbReference type="GO" id="GO:0000027">
    <property type="term" value="P:ribosomal large subunit assembly"/>
    <property type="evidence" value="ECO:0007669"/>
    <property type="project" value="InterPro"/>
</dbReference>
<evidence type="ECO:0000259" key="7">
    <source>
        <dbReference type="Pfam" id="PF17777"/>
    </source>
</evidence>
<dbReference type="SUPFAM" id="SSF160369">
    <property type="entry name" value="Ribosomal protein L10-like"/>
    <property type="match status" value="1"/>
</dbReference>
<dbReference type="GO" id="GO:0006364">
    <property type="term" value="P:rRNA processing"/>
    <property type="evidence" value="ECO:0007669"/>
    <property type="project" value="TreeGrafter"/>
</dbReference>
<dbReference type="Gene3D" id="3.90.105.20">
    <property type="match status" value="1"/>
</dbReference>
<dbReference type="GO" id="GO:0005730">
    <property type="term" value="C:nucleolus"/>
    <property type="evidence" value="ECO:0007669"/>
    <property type="project" value="UniProtKB-SubCell"/>
</dbReference>
<dbReference type="Gene3D" id="3.30.70.1730">
    <property type="match status" value="1"/>
</dbReference>
<dbReference type="EMBL" id="CAJNOL010000096">
    <property type="protein sequence ID" value="CAF0840899.1"/>
    <property type="molecule type" value="Genomic_DNA"/>
</dbReference>
<dbReference type="EMBL" id="CAJNOH010000107">
    <property type="protein sequence ID" value="CAF0873996.1"/>
    <property type="molecule type" value="Genomic_DNA"/>
</dbReference>
<dbReference type="InterPro" id="IPR043141">
    <property type="entry name" value="Ribosomal_uL10-like_sf"/>
</dbReference>
<dbReference type="PANTHER" id="PTHR45841">
    <property type="entry name" value="MRNA TURNOVER PROTEIN 4 MRTO4"/>
    <property type="match status" value="1"/>
</dbReference>
<dbReference type="InterPro" id="IPR040637">
    <property type="entry name" value="Ribosomal_uL10-like_insert"/>
</dbReference>
<dbReference type="Pfam" id="PF17777">
    <property type="entry name" value="RL10P_insert"/>
    <property type="match status" value="1"/>
</dbReference>
<dbReference type="InterPro" id="IPR043164">
    <property type="entry name" value="Ribosomal_uL10-like_insert_sf"/>
</dbReference>
<keyword evidence="5" id="KW-0690">Ribosome biogenesis</keyword>
<dbReference type="GO" id="GO:0000956">
    <property type="term" value="P:nuclear-transcribed mRNA catabolic process"/>
    <property type="evidence" value="ECO:0007669"/>
    <property type="project" value="TreeGrafter"/>
</dbReference>
<accession>A0A813VSR4</accession>
<keyword evidence="4 5" id="KW-0539">Nucleus</keyword>